<name>A0AB39QVJ7_9ACTN</name>
<gene>
    <name evidence="3" type="ORF">AB5J52_38215</name>
</gene>
<evidence type="ECO:0000256" key="1">
    <source>
        <dbReference type="SAM" id="MobiDB-lite"/>
    </source>
</evidence>
<dbReference type="RefSeq" id="WP_369226549.1">
    <property type="nucleotide sequence ID" value="NZ_CP163441.1"/>
</dbReference>
<reference evidence="3" key="1">
    <citation type="submission" date="2024-07" db="EMBL/GenBank/DDBJ databases">
        <authorList>
            <person name="Yu S.T."/>
        </authorList>
    </citation>
    <scope>NUCLEOTIDE SEQUENCE</scope>
    <source>
        <strain evidence="3">R39</strain>
    </source>
</reference>
<accession>A0AB39QVJ7</accession>
<keyword evidence="2" id="KW-0732">Signal</keyword>
<feature type="chain" id="PRO_5044282736" evidence="2">
    <location>
        <begin position="35"/>
        <end position="58"/>
    </location>
</feature>
<feature type="signal peptide" evidence="2">
    <location>
        <begin position="1"/>
        <end position="34"/>
    </location>
</feature>
<dbReference type="AlphaFoldDB" id="A0AB39QVJ7"/>
<feature type="region of interest" description="Disordered" evidence="1">
    <location>
        <begin position="35"/>
        <end position="58"/>
    </location>
</feature>
<evidence type="ECO:0000256" key="2">
    <source>
        <dbReference type="SAM" id="SignalP"/>
    </source>
</evidence>
<proteinExistence type="predicted"/>
<evidence type="ECO:0000313" key="3">
    <source>
        <dbReference type="EMBL" id="XDQ47652.1"/>
    </source>
</evidence>
<protein>
    <submittedName>
        <fullName evidence="3">Uncharacterized protein</fullName>
    </submittedName>
</protein>
<sequence>MNSTAVAPVVKPVRAAIVVIAAVAALMGAVAAEAATHPQQVPTVRAEDGSTDNTNPWS</sequence>
<organism evidence="3">
    <name type="scientific">Streptomyces sp. R39</name>
    <dbReference type="NCBI Taxonomy" id="3238631"/>
    <lineage>
        <taxon>Bacteria</taxon>
        <taxon>Bacillati</taxon>
        <taxon>Actinomycetota</taxon>
        <taxon>Actinomycetes</taxon>
        <taxon>Kitasatosporales</taxon>
        <taxon>Streptomycetaceae</taxon>
        <taxon>Streptomyces</taxon>
    </lineage>
</organism>
<dbReference type="EMBL" id="CP163441">
    <property type="protein sequence ID" value="XDQ47652.1"/>
    <property type="molecule type" value="Genomic_DNA"/>
</dbReference>